<keyword evidence="3" id="KW-1185">Reference proteome</keyword>
<evidence type="ECO:0000313" key="3">
    <source>
        <dbReference type="Proteomes" id="UP000053105"/>
    </source>
</evidence>
<name>A0A0M8ZP88_9HYME</name>
<dbReference type="AlphaFoldDB" id="A0A0M8ZP88"/>
<feature type="region of interest" description="Disordered" evidence="1">
    <location>
        <begin position="34"/>
        <end position="53"/>
    </location>
</feature>
<gene>
    <name evidence="2" type="ORF">WN51_07035</name>
</gene>
<dbReference type="Proteomes" id="UP000053105">
    <property type="component" value="Unassembled WGS sequence"/>
</dbReference>
<accession>A0A0M8ZP88</accession>
<sequence>MEERKMFDQRGISAESGKLPLEKLVRLTVKEERGAAGGGETSFRGNDRPEIII</sequence>
<evidence type="ECO:0000256" key="1">
    <source>
        <dbReference type="SAM" id="MobiDB-lite"/>
    </source>
</evidence>
<organism evidence="2 3">
    <name type="scientific">Melipona quadrifasciata</name>
    <dbReference type="NCBI Taxonomy" id="166423"/>
    <lineage>
        <taxon>Eukaryota</taxon>
        <taxon>Metazoa</taxon>
        <taxon>Ecdysozoa</taxon>
        <taxon>Arthropoda</taxon>
        <taxon>Hexapoda</taxon>
        <taxon>Insecta</taxon>
        <taxon>Pterygota</taxon>
        <taxon>Neoptera</taxon>
        <taxon>Endopterygota</taxon>
        <taxon>Hymenoptera</taxon>
        <taxon>Apocrita</taxon>
        <taxon>Aculeata</taxon>
        <taxon>Apoidea</taxon>
        <taxon>Anthophila</taxon>
        <taxon>Apidae</taxon>
        <taxon>Melipona</taxon>
    </lineage>
</organism>
<reference evidence="2 3" key="1">
    <citation type="submission" date="2015-07" db="EMBL/GenBank/DDBJ databases">
        <title>The genome of Melipona quadrifasciata.</title>
        <authorList>
            <person name="Pan H."/>
            <person name="Kapheim K."/>
        </authorList>
    </citation>
    <scope>NUCLEOTIDE SEQUENCE [LARGE SCALE GENOMIC DNA]</scope>
    <source>
        <strain evidence="2">0111107301</strain>
        <tissue evidence="2">Whole body</tissue>
    </source>
</reference>
<proteinExistence type="predicted"/>
<protein>
    <submittedName>
        <fullName evidence="2">Uncharacterized protein</fullName>
    </submittedName>
</protein>
<evidence type="ECO:0000313" key="2">
    <source>
        <dbReference type="EMBL" id="KOX68295.1"/>
    </source>
</evidence>
<dbReference type="EMBL" id="KQ435938">
    <property type="protein sequence ID" value="KOX68295.1"/>
    <property type="molecule type" value="Genomic_DNA"/>
</dbReference>